<protein>
    <submittedName>
        <fullName evidence="1">Uncharacterized protein</fullName>
    </submittedName>
</protein>
<dbReference type="Proteomes" id="UP000886998">
    <property type="component" value="Unassembled WGS sequence"/>
</dbReference>
<evidence type="ECO:0000313" key="2">
    <source>
        <dbReference type="Proteomes" id="UP000886998"/>
    </source>
</evidence>
<name>A0A8X6JX72_9ARAC</name>
<dbReference type="AlphaFoldDB" id="A0A8X6JX72"/>
<sequence>MHQEDLSLCFPVHSCCDLDEEGVYGEILTYRFAGEENGAFSLFLIRGCFCKSNSMCIVRSVLSLVLRHVCTFTQTVVSEPLPSGG</sequence>
<accession>A0A8X6JX72</accession>
<proteinExistence type="predicted"/>
<comment type="caution">
    <text evidence="1">The sequence shown here is derived from an EMBL/GenBank/DDBJ whole genome shotgun (WGS) entry which is preliminary data.</text>
</comment>
<organism evidence="1 2">
    <name type="scientific">Trichonephila inaurata madagascariensis</name>
    <dbReference type="NCBI Taxonomy" id="2747483"/>
    <lineage>
        <taxon>Eukaryota</taxon>
        <taxon>Metazoa</taxon>
        <taxon>Ecdysozoa</taxon>
        <taxon>Arthropoda</taxon>
        <taxon>Chelicerata</taxon>
        <taxon>Arachnida</taxon>
        <taxon>Araneae</taxon>
        <taxon>Araneomorphae</taxon>
        <taxon>Entelegynae</taxon>
        <taxon>Araneoidea</taxon>
        <taxon>Nephilidae</taxon>
        <taxon>Trichonephila</taxon>
        <taxon>Trichonephila inaurata</taxon>
    </lineage>
</organism>
<gene>
    <name evidence="1" type="ORF">TNIN_489001</name>
</gene>
<keyword evidence="2" id="KW-1185">Reference proteome</keyword>
<reference evidence="1" key="1">
    <citation type="submission" date="2020-08" db="EMBL/GenBank/DDBJ databases">
        <title>Multicomponent nature underlies the extraordinary mechanical properties of spider dragline silk.</title>
        <authorList>
            <person name="Kono N."/>
            <person name="Nakamura H."/>
            <person name="Mori M."/>
            <person name="Yoshida Y."/>
            <person name="Ohtoshi R."/>
            <person name="Malay A.D."/>
            <person name="Moran D.A.P."/>
            <person name="Tomita M."/>
            <person name="Numata K."/>
            <person name="Arakawa K."/>
        </authorList>
    </citation>
    <scope>NUCLEOTIDE SEQUENCE</scope>
</reference>
<evidence type="ECO:0000313" key="1">
    <source>
        <dbReference type="EMBL" id="GFS65206.1"/>
    </source>
</evidence>
<dbReference type="EMBL" id="BMAV01028118">
    <property type="protein sequence ID" value="GFS65206.1"/>
    <property type="molecule type" value="Genomic_DNA"/>
</dbReference>